<dbReference type="EnsemblPlants" id="PNT68627">
    <property type="protein sequence ID" value="PNT68627"/>
    <property type="gene ID" value="BRADI_3g43415v3"/>
</dbReference>
<evidence type="ECO:0000313" key="3">
    <source>
        <dbReference type="EnsemblPlants" id="PNT68627"/>
    </source>
</evidence>
<reference evidence="2" key="2">
    <citation type="submission" date="2017-06" db="EMBL/GenBank/DDBJ databases">
        <title>WGS assembly of Brachypodium distachyon.</title>
        <authorList>
            <consortium name="The International Brachypodium Initiative"/>
            <person name="Lucas S."/>
            <person name="Harmon-Smith M."/>
            <person name="Lail K."/>
            <person name="Tice H."/>
            <person name="Grimwood J."/>
            <person name="Bruce D."/>
            <person name="Barry K."/>
            <person name="Shu S."/>
            <person name="Lindquist E."/>
            <person name="Wang M."/>
            <person name="Pitluck S."/>
            <person name="Vogel J.P."/>
            <person name="Garvin D.F."/>
            <person name="Mockler T.C."/>
            <person name="Schmutz J."/>
            <person name="Rokhsar D."/>
            <person name="Bevan M.W."/>
        </authorList>
    </citation>
    <scope>NUCLEOTIDE SEQUENCE</scope>
    <source>
        <strain evidence="2">Bd21</strain>
    </source>
</reference>
<dbReference type="AlphaFoldDB" id="A0A2K2D2W0"/>
<reference evidence="3" key="3">
    <citation type="submission" date="2018-08" db="UniProtKB">
        <authorList>
            <consortium name="EnsemblPlants"/>
        </authorList>
    </citation>
    <scope>IDENTIFICATION</scope>
    <source>
        <strain evidence="3">cv. Bd21</strain>
    </source>
</reference>
<dbReference type="Gramene" id="PNT68627">
    <property type="protein sequence ID" value="PNT68627"/>
    <property type="gene ID" value="BRADI_3g43415v3"/>
</dbReference>
<evidence type="ECO:0000313" key="4">
    <source>
        <dbReference type="Proteomes" id="UP000008810"/>
    </source>
</evidence>
<dbReference type="Proteomes" id="UP000008810">
    <property type="component" value="Chromosome 3"/>
</dbReference>
<protein>
    <submittedName>
        <fullName evidence="2 3">Uncharacterized protein</fullName>
    </submittedName>
</protein>
<dbReference type="EMBL" id="CM000882">
    <property type="protein sequence ID" value="PNT68627.1"/>
    <property type="molecule type" value="Genomic_DNA"/>
</dbReference>
<reference evidence="2 3" key="1">
    <citation type="journal article" date="2010" name="Nature">
        <title>Genome sequencing and analysis of the model grass Brachypodium distachyon.</title>
        <authorList>
            <consortium name="International Brachypodium Initiative"/>
        </authorList>
    </citation>
    <scope>NUCLEOTIDE SEQUENCE [LARGE SCALE GENOMIC DNA]</scope>
    <source>
        <strain evidence="2 3">Bd21</strain>
    </source>
</reference>
<evidence type="ECO:0000313" key="2">
    <source>
        <dbReference type="EMBL" id="PNT68627.1"/>
    </source>
</evidence>
<evidence type="ECO:0000256" key="1">
    <source>
        <dbReference type="SAM" id="MobiDB-lite"/>
    </source>
</evidence>
<proteinExistence type="predicted"/>
<organism evidence="2">
    <name type="scientific">Brachypodium distachyon</name>
    <name type="common">Purple false brome</name>
    <name type="synonym">Trachynia distachya</name>
    <dbReference type="NCBI Taxonomy" id="15368"/>
    <lineage>
        <taxon>Eukaryota</taxon>
        <taxon>Viridiplantae</taxon>
        <taxon>Streptophyta</taxon>
        <taxon>Embryophyta</taxon>
        <taxon>Tracheophyta</taxon>
        <taxon>Spermatophyta</taxon>
        <taxon>Magnoliopsida</taxon>
        <taxon>Liliopsida</taxon>
        <taxon>Poales</taxon>
        <taxon>Poaceae</taxon>
        <taxon>BOP clade</taxon>
        <taxon>Pooideae</taxon>
        <taxon>Stipodae</taxon>
        <taxon>Brachypodieae</taxon>
        <taxon>Brachypodium</taxon>
    </lineage>
</organism>
<keyword evidence="4" id="KW-1185">Reference proteome</keyword>
<dbReference type="InParanoid" id="A0A2K2D2W0"/>
<sequence>MAVVGLVQPQGALGDAGWRACRPEPETQEEASSRRPLLELRRRAPRPLAYVRPRYIERAVLTREEHPALYACKASPKTGAKEAARRVAFEAEDLMRGFELKKEHQRELRSGARRRSSRRLSTSRTRRPIELLNQLNSLFKRYVLTPARISIGFAIWFPNRVVRIRNRSRWPRSSLILCSSFSSNA</sequence>
<name>A0A2K2D2W0_BRADI</name>
<gene>
    <name evidence="2" type="ORF">BRADI_3g43415v3</name>
</gene>
<feature type="region of interest" description="Disordered" evidence="1">
    <location>
        <begin position="19"/>
        <end position="38"/>
    </location>
</feature>
<accession>A0A2K2D2W0</accession>
<feature type="compositionally biased region" description="Basic and acidic residues" evidence="1">
    <location>
        <begin position="21"/>
        <end position="38"/>
    </location>
</feature>